<evidence type="ECO:0000256" key="5">
    <source>
        <dbReference type="ARBA" id="ARBA00022840"/>
    </source>
</evidence>
<dbReference type="AlphaFoldDB" id="A0A8J4DW54"/>
<gene>
    <name evidence="7" type="ORF">Val02_87690</name>
</gene>
<keyword evidence="2" id="KW-0808">Transferase</keyword>
<name>A0A8J4DW54_9ACTN</name>
<dbReference type="PROSITE" id="PS50011">
    <property type="entry name" value="PROTEIN_KINASE_DOM"/>
    <property type="match status" value="1"/>
</dbReference>
<keyword evidence="3" id="KW-0547">Nucleotide-binding</keyword>
<reference evidence="7" key="1">
    <citation type="submission" date="2021-01" db="EMBL/GenBank/DDBJ databases">
        <title>Whole genome shotgun sequence of Virgisporangium aliadipatigenens NBRC 105644.</title>
        <authorList>
            <person name="Komaki H."/>
            <person name="Tamura T."/>
        </authorList>
    </citation>
    <scope>NUCLEOTIDE SEQUENCE</scope>
    <source>
        <strain evidence="7">NBRC 105644</strain>
    </source>
</reference>
<dbReference type="EMBL" id="BOPF01000056">
    <property type="protein sequence ID" value="GIJ51883.1"/>
    <property type="molecule type" value="Genomic_DNA"/>
</dbReference>
<dbReference type="InterPro" id="IPR011009">
    <property type="entry name" value="Kinase-like_dom_sf"/>
</dbReference>
<dbReference type="Proteomes" id="UP000619260">
    <property type="component" value="Unassembled WGS sequence"/>
</dbReference>
<comment type="caution">
    <text evidence="7">The sequence shown here is derived from an EMBL/GenBank/DDBJ whole genome shotgun (WGS) entry which is preliminary data.</text>
</comment>
<sequence>MVQGIADYTFVRPLGSGNNGHFFLARRPPRLPVEAEFVAVKVLSAESTEVAFRRATRELTAFAAVRSPYLVAAYDAGQHDGVFFYSTEYLPEGSLDDAPQPWDPPKVLPAVAHAARAADALHRAGIVHRDIKPGNILLDAGGGKLTDLGLSHLFTEGVTVTGMGSLDSVQYVDPGILLGEPSGPDNDVWSLGVVLHHVFAGRGVHGELPRDDGLMALRRVLSTPPRISEALAVPVKELISDCLAPAGRRPTAAVVAERIEALA</sequence>
<proteinExistence type="predicted"/>
<dbReference type="InterPro" id="IPR000719">
    <property type="entry name" value="Prot_kinase_dom"/>
</dbReference>
<dbReference type="PANTHER" id="PTHR43671:SF13">
    <property type="entry name" value="SERINE_THREONINE-PROTEIN KINASE NEK2"/>
    <property type="match status" value="1"/>
</dbReference>
<evidence type="ECO:0000256" key="3">
    <source>
        <dbReference type="ARBA" id="ARBA00022741"/>
    </source>
</evidence>
<dbReference type="Gene3D" id="1.10.510.10">
    <property type="entry name" value="Transferase(Phosphotransferase) domain 1"/>
    <property type="match status" value="1"/>
</dbReference>
<evidence type="ECO:0000256" key="2">
    <source>
        <dbReference type="ARBA" id="ARBA00022679"/>
    </source>
</evidence>
<dbReference type="InterPro" id="IPR008271">
    <property type="entry name" value="Ser/Thr_kinase_AS"/>
</dbReference>
<evidence type="ECO:0000259" key="6">
    <source>
        <dbReference type="PROSITE" id="PS50011"/>
    </source>
</evidence>
<dbReference type="Gene3D" id="3.30.200.20">
    <property type="entry name" value="Phosphorylase Kinase, domain 1"/>
    <property type="match status" value="1"/>
</dbReference>
<dbReference type="SMART" id="SM00220">
    <property type="entry name" value="S_TKc"/>
    <property type="match status" value="1"/>
</dbReference>
<keyword evidence="8" id="KW-1185">Reference proteome</keyword>
<keyword evidence="5" id="KW-0067">ATP-binding</keyword>
<keyword evidence="4" id="KW-0418">Kinase</keyword>
<organism evidence="7 8">
    <name type="scientific">Virgisporangium aliadipatigenens</name>
    <dbReference type="NCBI Taxonomy" id="741659"/>
    <lineage>
        <taxon>Bacteria</taxon>
        <taxon>Bacillati</taxon>
        <taxon>Actinomycetota</taxon>
        <taxon>Actinomycetes</taxon>
        <taxon>Micromonosporales</taxon>
        <taxon>Micromonosporaceae</taxon>
        <taxon>Virgisporangium</taxon>
    </lineage>
</organism>
<dbReference type="EC" id="2.7.11.1" evidence="1"/>
<dbReference type="PROSITE" id="PS00108">
    <property type="entry name" value="PROTEIN_KINASE_ST"/>
    <property type="match status" value="1"/>
</dbReference>
<dbReference type="Pfam" id="PF00069">
    <property type="entry name" value="Pkinase"/>
    <property type="match status" value="1"/>
</dbReference>
<dbReference type="GO" id="GO:0004674">
    <property type="term" value="F:protein serine/threonine kinase activity"/>
    <property type="evidence" value="ECO:0007669"/>
    <property type="project" value="UniProtKB-EC"/>
</dbReference>
<dbReference type="InterPro" id="IPR050660">
    <property type="entry name" value="NEK_Ser/Thr_kinase"/>
</dbReference>
<dbReference type="SUPFAM" id="SSF56112">
    <property type="entry name" value="Protein kinase-like (PK-like)"/>
    <property type="match status" value="1"/>
</dbReference>
<feature type="domain" description="Protein kinase" evidence="6">
    <location>
        <begin position="8"/>
        <end position="262"/>
    </location>
</feature>
<evidence type="ECO:0000313" key="8">
    <source>
        <dbReference type="Proteomes" id="UP000619260"/>
    </source>
</evidence>
<evidence type="ECO:0000256" key="4">
    <source>
        <dbReference type="ARBA" id="ARBA00022777"/>
    </source>
</evidence>
<dbReference type="GO" id="GO:0005524">
    <property type="term" value="F:ATP binding"/>
    <property type="evidence" value="ECO:0007669"/>
    <property type="project" value="UniProtKB-KW"/>
</dbReference>
<evidence type="ECO:0000313" key="7">
    <source>
        <dbReference type="EMBL" id="GIJ51883.1"/>
    </source>
</evidence>
<accession>A0A8J4DW54</accession>
<evidence type="ECO:0000256" key="1">
    <source>
        <dbReference type="ARBA" id="ARBA00012513"/>
    </source>
</evidence>
<protein>
    <recommendedName>
        <fullName evidence="1">non-specific serine/threonine protein kinase</fullName>
        <ecNumber evidence="1">2.7.11.1</ecNumber>
    </recommendedName>
</protein>
<dbReference type="PANTHER" id="PTHR43671">
    <property type="entry name" value="SERINE/THREONINE-PROTEIN KINASE NEK"/>
    <property type="match status" value="1"/>
</dbReference>